<evidence type="ECO:0000256" key="1">
    <source>
        <dbReference type="ARBA" id="ARBA00022969"/>
    </source>
</evidence>
<proteinExistence type="inferred from homology"/>
<dbReference type="Gene3D" id="1.20.1260.10">
    <property type="match status" value="1"/>
</dbReference>
<dbReference type="Pfam" id="PF07875">
    <property type="entry name" value="Coat_F"/>
    <property type="match status" value="1"/>
</dbReference>
<dbReference type="GO" id="GO:0030435">
    <property type="term" value="P:sporulation resulting in formation of a cellular spore"/>
    <property type="evidence" value="ECO:0007669"/>
    <property type="project" value="UniProtKB-KW"/>
</dbReference>
<evidence type="ECO:0000256" key="2">
    <source>
        <dbReference type="ARBA" id="ARBA00024325"/>
    </source>
</evidence>
<accession>A0A2V5KL68</accession>
<sequence length="120" mass="13555">MNNDYLDPINAEGMPHRADATFAMEFLLAAKSGVRNCAFALTETVSPEAREVVRRQLREALRLHEDISRLMTERGWLRAYDVGEQLELDLNAADTTLKIAEMKLFPDDTSRLGTFATPNK</sequence>
<reference evidence="4 5" key="1">
    <citation type="submission" date="2018-05" db="EMBL/GenBank/DDBJ databases">
        <title>Paenibacillus flagellatus sp. nov., isolated from selenium mineral soil.</title>
        <authorList>
            <person name="Dai X."/>
        </authorList>
    </citation>
    <scope>NUCLEOTIDE SEQUENCE [LARGE SCALE GENOMIC DNA]</scope>
    <source>
        <strain evidence="4 5">DXL2</strain>
    </source>
</reference>
<dbReference type="OrthoDB" id="2901397at2"/>
<evidence type="ECO:0000313" key="4">
    <source>
        <dbReference type="EMBL" id="PYI55690.1"/>
    </source>
</evidence>
<comment type="similarity">
    <text evidence="3">Belongs to the CotF family.</text>
</comment>
<keyword evidence="4" id="KW-0946">Virion</keyword>
<keyword evidence="1" id="KW-0749">Sporulation</keyword>
<dbReference type="AlphaFoldDB" id="A0A2V5KL68"/>
<comment type="caution">
    <text evidence="4">The sequence shown here is derived from an EMBL/GenBank/DDBJ whole genome shotgun (WGS) entry which is preliminary data.</text>
</comment>
<name>A0A2V5KL68_9BACL</name>
<keyword evidence="5" id="KW-1185">Reference proteome</keyword>
<gene>
    <name evidence="4" type="ORF">DLM86_08155</name>
</gene>
<evidence type="ECO:0000256" key="3">
    <source>
        <dbReference type="ARBA" id="ARBA00024344"/>
    </source>
</evidence>
<dbReference type="Proteomes" id="UP000247476">
    <property type="component" value="Unassembled WGS sequence"/>
</dbReference>
<dbReference type="PANTHER" id="PTHR39183">
    <property type="entry name" value="SPORE COAT PROTEIN F-LIKE PROTEIN YHCQ"/>
    <property type="match status" value="1"/>
</dbReference>
<dbReference type="RefSeq" id="WP_110839490.1">
    <property type="nucleotide sequence ID" value="NZ_QJVJ01000003.1"/>
</dbReference>
<dbReference type="EMBL" id="QJVJ01000003">
    <property type="protein sequence ID" value="PYI55690.1"/>
    <property type="molecule type" value="Genomic_DNA"/>
</dbReference>
<protein>
    <submittedName>
        <fullName evidence="4">Spore coat protein</fullName>
    </submittedName>
</protein>
<dbReference type="InterPro" id="IPR012347">
    <property type="entry name" value="Ferritin-like"/>
</dbReference>
<evidence type="ECO:0000313" key="5">
    <source>
        <dbReference type="Proteomes" id="UP000247476"/>
    </source>
</evidence>
<dbReference type="InterPro" id="IPR012851">
    <property type="entry name" value="Spore_coat_CotF-like"/>
</dbReference>
<dbReference type="PANTHER" id="PTHR39183:SF1">
    <property type="entry name" value="SPORE COAT PROTEIN F-LIKE PROTEIN YHCQ"/>
    <property type="match status" value="1"/>
</dbReference>
<organism evidence="4 5">
    <name type="scientific">Paenibacillus flagellatus</name>
    <dbReference type="NCBI Taxonomy" id="2211139"/>
    <lineage>
        <taxon>Bacteria</taxon>
        <taxon>Bacillati</taxon>
        <taxon>Bacillota</taxon>
        <taxon>Bacilli</taxon>
        <taxon>Bacillales</taxon>
        <taxon>Paenibacillaceae</taxon>
        <taxon>Paenibacillus</taxon>
    </lineage>
</organism>
<comment type="subcellular location">
    <subcellularLocation>
        <location evidence="2">Spore coat</location>
    </subcellularLocation>
</comment>
<keyword evidence="4" id="KW-0167">Capsid protein</keyword>